<evidence type="ECO:0000256" key="2">
    <source>
        <dbReference type="ARBA" id="ARBA00022448"/>
    </source>
</evidence>
<evidence type="ECO:0000256" key="1">
    <source>
        <dbReference type="ARBA" id="ARBA00004651"/>
    </source>
</evidence>
<evidence type="ECO:0000313" key="9">
    <source>
        <dbReference type="EMBL" id="ODM08895.1"/>
    </source>
</evidence>
<dbReference type="InterPro" id="IPR035906">
    <property type="entry name" value="MetI-like_sf"/>
</dbReference>
<name>A0A1E3ULW9_9FIRM</name>
<keyword evidence="9" id="KW-0762">Sugar transport</keyword>
<comment type="subcellular location">
    <subcellularLocation>
        <location evidence="1 7">Cell membrane</location>
        <topology evidence="1 7">Multi-pass membrane protein</topology>
    </subcellularLocation>
</comment>
<dbReference type="AlphaFoldDB" id="A0A1E3ULW9"/>
<feature type="transmembrane region" description="Helical" evidence="7">
    <location>
        <begin position="217"/>
        <end position="241"/>
    </location>
</feature>
<comment type="caution">
    <text evidence="11">The sequence shown here is derived from an EMBL/GenBank/DDBJ whole genome shotgun (WGS) entry which is preliminary data.</text>
</comment>
<evidence type="ECO:0000313" key="10">
    <source>
        <dbReference type="EMBL" id="ODM10707.1"/>
    </source>
</evidence>
<dbReference type="RefSeq" id="WP_009256107.1">
    <property type="nucleotide sequence ID" value="NZ_BAABXS010000001.1"/>
</dbReference>
<evidence type="ECO:0000259" key="8">
    <source>
        <dbReference type="PROSITE" id="PS50928"/>
    </source>
</evidence>
<feature type="transmembrane region" description="Helical" evidence="7">
    <location>
        <begin position="127"/>
        <end position="152"/>
    </location>
</feature>
<dbReference type="Proteomes" id="UP000094067">
    <property type="component" value="Unassembled WGS sequence"/>
</dbReference>
<dbReference type="InterPro" id="IPR000515">
    <property type="entry name" value="MetI-like"/>
</dbReference>
<dbReference type="OrthoDB" id="2637002at2"/>
<proteinExistence type="inferred from homology"/>
<dbReference type="InterPro" id="IPR050809">
    <property type="entry name" value="UgpAE/MalFG_permease"/>
</dbReference>
<dbReference type="PROSITE" id="PS50928">
    <property type="entry name" value="ABC_TM1"/>
    <property type="match status" value="1"/>
</dbReference>
<keyword evidence="4 7" id="KW-0812">Transmembrane</keyword>
<dbReference type="Gene3D" id="1.10.3720.10">
    <property type="entry name" value="MetI-like"/>
    <property type="match status" value="1"/>
</dbReference>
<protein>
    <submittedName>
        <fullName evidence="11">ABC transporter permease</fullName>
    </submittedName>
    <submittedName>
        <fullName evidence="9">Putative multiple-sugar transport system permease YteP</fullName>
    </submittedName>
</protein>
<organism evidence="11 13">
    <name type="scientific">Eisenbergiella tayi</name>
    <dbReference type="NCBI Taxonomy" id="1432052"/>
    <lineage>
        <taxon>Bacteria</taxon>
        <taxon>Bacillati</taxon>
        <taxon>Bacillota</taxon>
        <taxon>Clostridia</taxon>
        <taxon>Lachnospirales</taxon>
        <taxon>Lachnospiraceae</taxon>
        <taxon>Eisenbergiella</taxon>
    </lineage>
</organism>
<dbReference type="GeneID" id="93302418"/>
<gene>
    <name evidence="9" type="primary">yteP_7</name>
    <name evidence="10" type="synonym">yteP_68</name>
    <name evidence="10" type="ORF">BEH84_03136</name>
    <name evidence="11" type="ORF">BEI59_05700</name>
    <name evidence="9" type="ORF">BEI61_00524</name>
</gene>
<dbReference type="EMBL" id="MCGI01000003">
    <property type="protein sequence ID" value="ODM10707.1"/>
    <property type="molecule type" value="Genomic_DNA"/>
</dbReference>
<feature type="domain" description="ABC transmembrane type-1" evidence="8">
    <location>
        <begin position="82"/>
        <end position="298"/>
    </location>
</feature>
<feature type="transmembrane region" description="Helical" evidence="7">
    <location>
        <begin position="88"/>
        <end position="106"/>
    </location>
</feature>
<feature type="transmembrane region" description="Helical" evidence="7">
    <location>
        <begin position="172"/>
        <end position="196"/>
    </location>
</feature>
<evidence type="ECO:0000256" key="3">
    <source>
        <dbReference type="ARBA" id="ARBA00022475"/>
    </source>
</evidence>
<dbReference type="GO" id="GO:0005886">
    <property type="term" value="C:plasma membrane"/>
    <property type="evidence" value="ECO:0007669"/>
    <property type="project" value="UniProtKB-SubCell"/>
</dbReference>
<dbReference type="PATRIC" id="fig|1432052.3.peg.3469"/>
<evidence type="ECO:0000256" key="5">
    <source>
        <dbReference type="ARBA" id="ARBA00022989"/>
    </source>
</evidence>
<evidence type="ECO:0000313" key="13">
    <source>
        <dbReference type="Proteomes" id="UP000094271"/>
    </source>
</evidence>
<keyword evidence="5 7" id="KW-1133">Transmembrane helix</keyword>
<dbReference type="EMBL" id="MEHA01000003">
    <property type="protein sequence ID" value="ODR54051.1"/>
    <property type="molecule type" value="Genomic_DNA"/>
</dbReference>
<evidence type="ECO:0000313" key="11">
    <source>
        <dbReference type="EMBL" id="ODR54051.1"/>
    </source>
</evidence>
<reference evidence="12 14" key="1">
    <citation type="submission" date="2016-07" db="EMBL/GenBank/DDBJ databases">
        <title>Characterization of isolates of Eisenbergiella tayi derived from blood cultures, using whole genome sequencing.</title>
        <authorList>
            <person name="Burdz T."/>
            <person name="Wiebe D."/>
            <person name="Huynh C."/>
            <person name="Bernard K."/>
        </authorList>
    </citation>
    <scope>NUCLEOTIDE SEQUENCE [LARGE SCALE GENOMIC DNA]</scope>
    <source>
        <strain evidence="9 12">NML 110608</strain>
        <strain evidence="10 14">NML 120489</strain>
    </source>
</reference>
<reference evidence="11 13" key="2">
    <citation type="submission" date="2016-08" db="EMBL/GenBank/DDBJ databases">
        <authorList>
            <person name="Seilhamer J.J."/>
        </authorList>
    </citation>
    <scope>NUCLEOTIDE SEQUENCE [LARGE SCALE GENOMIC DNA]</scope>
    <source>
        <strain evidence="11 13">NML150140-1</strain>
    </source>
</reference>
<evidence type="ECO:0000256" key="4">
    <source>
        <dbReference type="ARBA" id="ARBA00022692"/>
    </source>
</evidence>
<keyword evidence="2 7" id="KW-0813">Transport</keyword>
<dbReference type="SUPFAM" id="SSF161098">
    <property type="entry name" value="MetI-like"/>
    <property type="match status" value="1"/>
</dbReference>
<keyword evidence="3" id="KW-1003">Cell membrane</keyword>
<accession>A0A1E3ULW9</accession>
<dbReference type="EMBL" id="MCGH01000001">
    <property type="protein sequence ID" value="ODM08895.1"/>
    <property type="molecule type" value="Genomic_DNA"/>
</dbReference>
<dbReference type="Pfam" id="PF00528">
    <property type="entry name" value="BPD_transp_1"/>
    <property type="match status" value="1"/>
</dbReference>
<dbReference type="Proteomes" id="UP000095003">
    <property type="component" value="Unassembled WGS sequence"/>
</dbReference>
<feature type="transmembrane region" description="Helical" evidence="7">
    <location>
        <begin position="20"/>
        <end position="39"/>
    </location>
</feature>
<dbReference type="PANTHER" id="PTHR43227">
    <property type="entry name" value="BLL4140 PROTEIN"/>
    <property type="match status" value="1"/>
</dbReference>
<sequence length="311" mass="34933">MMQTAGKAKNQLTGRQKKKIRLVLLLLPFMIFVLIFNYAPLLGWSYAFVDFKPGVSVFDSEFVGLKYFQKIVANPKDFLNVMRNTLCISFLNICCSVLPAIFAIAISQLKNKRYAKMVQTGTSIPNFISWVLVYSIVFMLLSSESSALNNILMGLGLVKEPVNPLTNAKHAWFIQVAIGAWKTLGYNAIIYLSAITSIDQELYQAADVDGANTWQKIVHVTVPGLLSTFFVLLLLAISNMLSNGFDQYWLLGNGMTWDKLEVFDTYVYRMGIKNMEYSLATAMGIFKSVVSIILLSFANWASKRLRGDSIF</sequence>
<evidence type="ECO:0000313" key="14">
    <source>
        <dbReference type="Proteomes" id="UP000095003"/>
    </source>
</evidence>
<evidence type="ECO:0000313" key="12">
    <source>
        <dbReference type="Proteomes" id="UP000094067"/>
    </source>
</evidence>
<dbReference type="CDD" id="cd06261">
    <property type="entry name" value="TM_PBP2"/>
    <property type="match status" value="1"/>
</dbReference>
<evidence type="ECO:0000256" key="7">
    <source>
        <dbReference type="RuleBase" id="RU363032"/>
    </source>
</evidence>
<keyword evidence="6 7" id="KW-0472">Membrane</keyword>
<feature type="transmembrane region" description="Helical" evidence="7">
    <location>
        <begin position="277"/>
        <end position="301"/>
    </location>
</feature>
<comment type="similarity">
    <text evidence="7">Belongs to the binding-protein-dependent transport system permease family.</text>
</comment>
<dbReference type="PANTHER" id="PTHR43227:SF11">
    <property type="entry name" value="BLL4140 PROTEIN"/>
    <property type="match status" value="1"/>
</dbReference>
<dbReference type="GO" id="GO:0055085">
    <property type="term" value="P:transmembrane transport"/>
    <property type="evidence" value="ECO:0007669"/>
    <property type="project" value="InterPro"/>
</dbReference>
<evidence type="ECO:0000256" key="6">
    <source>
        <dbReference type="ARBA" id="ARBA00023136"/>
    </source>
</evidence>
<dbReference type="Proteomes" id="UP000094271">
    <property type="component" value="Unassembled WGS sequence"/>
</dbReference>